<proteinExistence type="predicted"/>
<dbReference type="AlphaFoldDB" id="A0A9X6FXU1"/>
<dbReference type="EMBL" id="NFEA01000015">
    <property type="protein sequence ID" value="OTZ37276.1"/>
    <property type="molecule type" value="Genomic_DNA"/>
</dbReference>
<comment type="caution">
    <text evidence="3">The sequence shown here is derived from an EMBL/GenBank/DDBJ whole genome shotgun (WGS) entry which is preliminary data.</text>
</comment>
<feature type="domain" description="Terminase large subunit-like ATPase" evidence="1">
    <location>
        <begin position="85"/>
        <end position="252"/>
    </location>
</feature>
<dbReference type="EMBL" id="NFEA01000049">
    <property type="protein sequence ID" value="OTZ29032.1"/>
    <property type="molecule type" value="Genomic_DNA"/>
</dbReference>
<name>A0A9X6FXU1_BACUD</name>
<dbReference type="Pfam" id="PF03354">
    <property type="entry name" value="TerL_ATPase"/>
    <property type="match status" value="1"/>
</dbReference>
<dbReference type="InterPro" id="IPR005021">
    <property type="entry name" value="Terminase_largesu-like"/>
</dbReference>
<evidence type="ECO:0000313" key="3">
    <source>
        <dbReference type="EMBL" id="OTZ29032.1"/>
    </source>
</evidence>
<dbReference type="PANTHER" id="PTHR41287">
    <property type="match status" value="1"/>
</dbReference>
<dbReference type="InterPro" id="IPR046462">
    <property type="entry name" value="TerL_nuclease"/>
</dbReference>
<dbReference type="EMBL" id="NFEA01000033">
    <property type="protein sequence ID" value="OTZ33801.1"/>
    <property type="molecule type" value="Genomic_DNA"/>
</dbReference>
<dbReference type="Pfam" id="PF20441">
    <property type="entry name" value="TerL_nuclease"/>
    <property type="match status" value="1"/>
</dbReference>
<feature type="domain" description="Terminase large subunit-like endonuclease" evidence="2">
    <location>
        <begin position="259"/>
        <end position="540"/>
    </location>
</feature>
<dbReference type="PANTHER" id="PTHR41287:SF1">
    <property type="entry name" value="PROTEIN YMFN"/>
    <property type="match status" value="1"/>
</dbReference>
<dbReference type="Proteomes" id="UP000195217">
    <property type="component" value="Unassembled WGS sequence"/>
</dbReference>
<organism evidence="3 7">
    <name type="scientific">Bacillus thuringiensis subsp. darmstadiensis</name>
    <dbReference type="NCBI Taxonomy" id="132264"/>
    <lineage>
        <taxon>Bacteria</taxon>
        <taxon>Bacillati</taxon>
        <taxon>Bacillota</taxon>
        <taxon>Bacilli</taxon>
        <taxon>Bacillales</taxon>
        <taxon>Bacillaceae</taxon>
        <taxon>Bacillus</taxon>
        <taxon>Bacillus cereus group</taxon>
    </lineage>
</organism>
<dbReference type="InterPro" id="IPR027417">
    <property type="entry name" value="P-loop_NTPase"/>
</dbReference>
<evidence type="ECO:0000313" key="7">
    <source>
        <dbReference type="Proteomes" id="UP000195217"/>
    </source>
</evidence>
<evidence type="ECO:0000313" key="5">
    <source>
        <dbReference type="EMBL" id="OTZ34071.1"/>
    </source>
</evidence>
<protein>
    <submittedName>
        <fullName evidence="3">Terminase</fullName>
    </submittedName>
</protein>
<sequence>MYILEHKSYQYAKDVVDGKIASAKYIKKACQNFIDDIFDPHCKYFIDEDLLKLIENITKLINMPTGLRVGVSSYEALAGFQWFFIVNALCWKHKDKPTKRRYEKCVLLIARKSGKSFLTALLILILMLIEPKHSEFYSVAPDRDLSSIIKKEIAKMLDASPGISKHFKTVLKEVRCLITKNKFEPLATSNDRMDGRLATGFVADEVGALKTSYPIEAMESSQLNTLNRLGILISTAYDTMHNPMVDQIEFAQKVMDGHINDETLFALLYKPDNMKDWTSDEALLQANPLAIELPENLDELKKKRDKAIAMPSAQTNFKTKHLNIFVDGDIAEVYVSTDDLRKGKISNFDWEGRKVHIGVDLAQSNDNTAVSMVTYDEETETFVTKVWAFLPEGKVEDKMKLEKVDYRVMERQGFCFFSGDKVINYGDIEKFVMDLADNYRVVVGQIGYDRYNAMSSVNKWEDAGFNTVEIKQHSSVLHPATKLLKEMVLNEKFKYEANQLFEINVANAREVLDNNLSGYVNKKKSTGKIDMLAATINAVHLWNLELLEGKSVYEDRGFIML</sequence>
<dbReference type="GO" id="GO:0004519">
    <property type="term" value="F:endonuclease activity"/>
    <property type="evidence" value="ECO:0007669"/>
    <property type="project" value="InterPro"/>
</dbReference>
<evidence type="ECO:0000259" key="2">
    <source>
        <dbReference type="Pfam" id="PF20441"/>
    </source>
</evidence>
<dbReference type="Gene3D" id="3.40.50.300">
    <property type="entry name" value="P-loop containing nucleotide triphosphate hydrolases"/>
    <property type="match status" value="1"/>
</dbReference>
<dbReference type="EMBL" id="NFEA01000029">
    <property type="protein sequence ID" value="OTZ34071.1"/>
    <property type="molecule type" value="Genomic_DNA"/>
</dbReference>
<accession>A0A9X6FXU1</accession>
<gene>
    <name evidence="6" type="ORF">BK761_03560</name>
    <name evidence="5" type="ORF">BK761_11395</name>
    <name evidence="4" type="ORF">BK761_12590</name>
    <name evidence="3" type="ORF">BK761_29300</name>
</gene>
<dbReference type="InterPro" id="IPR046461">
    <property type="entry name" value="TerL_ATPase"/>
</dbReference>
<reference evidence="3 7" key="1">
    <citation type="submission" date="2016-10" db="EMBL/GenBank/DDBJ databases">
        <title>Comparative genomics of Bacillus thuringiensis reveals a path to pathogens against multiple invertebrate hosts.</title>
        <authorList>
            <person name="Zheng J."/>
            <person name="Gao Q."/>
            <person name="Liu H."/>
            <person name="Peng D."/>
            <person name="Ruan L."/>
            <person name="Sun M."/>
        </authorList>
    </citation>
    <scope>NUCLEOTIDE SEQUENCE [LARGE SCALE GENOMIC DNA]</scope>
    <source>
        <strain evidence="3">BGSC 4M3</strain>
    </source>
</reference>
<evidence type="ECO:0000259" key="1">
    <source>
        <dbReference type="Pfam" id="PF03354"/>
    </source>
</evidence>
<evidence type="ECO:0000313" key="4">
    <source>
        <dbReference type="EMBL" id="OTZ33801.1"/>
    </source>
</evidence>
<evidence type="ECO:0000313" key="6">
    <source>
        <dbReference type="EMBL" id="OTZ37276.1"/>
    </source>
</evidence>
<dbReference type="RefSeq" id="WP_000275622.1">
    <property type="nucleotide sequence ID" value="NZ_NFEA01000015.1"/>
</dbReference>